<feature type="region of interest" description="Disordered" evidence="4">
    <location>
        <begin position="20"/>
        <end position="47"/>
    </location>
</feature>
<accession>A0AAW1S1T6</accession>
<dbReference type="GO" id="GO:0000049">
    <property type="term" value="F:tRNA binding"/>
    <property type="evidence" value="ECO:0007669"/>
    <property type="project" value="UniProtKB-UniRule"/>
</dbReference>
<dbReference type="EMBL" id="JALJOS010000004">
    <property type="protein sequence ID" value="KAK9840019.1"/>
    <property type="molecule type" value="Genomic_DNA"/>
</dbReference>
<organism evidence="6 7">
    <name type="scientific">Apatococcus lobatus</name>
    <dbReference type="NCBI Taxonomy" id="904363"/>
    <lineage>
        <taxon>Eukaryota</taxon>
        <taxon>Viridiplantae</taxon>
        <taxon>Chlorophyta</taxon>
        <taxon>core chlorophytes</taxon>
        <taxon>Trebouxiophyceae</taxon>
        <taxon>Chlorellales</taxon>
        <taxon>Chlorellaceae</taxon>
        <taxon>Apatococcus</taxon>
    </lineage>
</organism>
<keyword evidence="7" id="KW-1185">Reference proteome</keyword>
<dbReference type="Proteomes" id="UP001438707">
    <property type="component" value="Unassembled WGS sequence"/>
</dbReference>
<proteinExistence type="predicted"/>
<dbReference type="AlphaFoldDB" id="A0AAW1S1T6"/>
<evidence type="ECO:0000256" key="2">
    <source>
        <dbReference type="ARBA" id="ARBA00022884"/>
    </source>
</evidence>
<dbReference type="CDD" id="cd02799">
    <property type="entry name" value="tRNA_bind_EMAP-II_like"/>
    <property type="match status" value="1"/>
</dbReference>
<evidence type="ECO:0000256" key="3">
    <source>
        <dbReference type="PROSITE-ProRule" id="PRU00209"/>
    </source>
</evidence>
<evidence type="ECO:0000256" key="4">
    <source>
        <dbReference type="SAM" id="MobiDB-lite"/>
    </source>
</evidence>
<dbReference type="FunFam" id="2.40.50.140:FF:000225">
    <property type="entry name" value="tyrosine--tRNA ligase, cytoplasmic"/>
    <property type="match status" value="1"/>
</dbReference>
<dbReference type="PROSITE" id="PS50886">
    <property type="entry name" value="TRBD"/>
    <property type="match status" value="1"/>
</dbReference>
<dbReference type="PANTHER" id="PTHR11586">
    <property type="entry name" value="TRNA-AMINOACYLATION COFACTOR ARC1 FAMILY MEMBER"/>
    <property type="match status" value="1"/>
</dbReference>
<gene>
    <name evidence="6" type="ORF">WJX74_002190</name>
</gene>
<feature type="domain" description="TRNA-binding" evidence="5">
    <location>
        <begin position="85"/>
        <end position="188"/>
    </location>
</feature>
<dbReference type="InterPro" id="IPR002547">
    <property type="entry name" value="tRNA-bd_dom"/>
</dbReference>
<dbReference type="InterPro" id="IPR012340">
    <property type="entry name" value="NA-bd_OB-fold"/>
</dbReference>
<protein>
    <recommendedName>
        <fullName evidence="5">tRNA-binding domain-containing protein</fullName>
    </recommendedName>
</protein>
<keyword evidence="2 3" id="KW-0694">RNA-binding</keyword>
<comment type="caution">
    <text evidence="6">The sequence shown here is derived from an EMBL/GenBank/DDBJ whole genome shotgun (WGS) entry which is preliminary data.</text>
</comment>
<dbReference type="Gene3D" id="2.40.50.140">
    <property type="entry name" value="Nucleic acid-binding proteins"/>
    <property type="match status" value="1"/>
</dbReference>
<dbReference type="PANTHER" id="PTHR11586:SF47">
    <property type="entry name" value="NUCLEIC ACID-BINDING, OB-FOLD-LIKE PROTEIN"/>
    <property type="match status" value="1"/>
</dbReference>
<name>A0AAW1S1T6_9CHLO</name>
<evidence type="ECO:0000313" key="7">
    <source>
        <dbReference type="Proteomes" id="UP001438707"/>
    </source>
</evidence>
<dbReference type="InterPro" id="IPR051270">
    <property type="entry name" value="Tyrosine-tRNA_ligase_regulator"/>
</dbReference>
<keyword evidence="1 3" id="KW-0820">tRNA-binding</keyword>
<evidence type="ECO:0000259" key="5">
    <source>
        <dbReference type="PROSITE" id="PS50886"/>
    </source>
</evidence>
<feature type="compositionally biased region" description="Low complexity" evidence="4">
    <location>
        <begin position="63"/>
        <end position="77"/>
    </location>
</feature>
<dbReference type="SUPFAM" id="SSF50249">
    <property type="entry name" value="Nucleic acid-binding proteins"/>
    <property type="match status" value="1"/>
</dbReference>
<sequence length="251" mass="26749">MSQTLCRACLQARALLPTRTQVHHQGPARHLSTFHQHRRPCSGHSSFPKTQCSAAAASAEEVAGSAAEGSNAASEAQEPPPEPPLVTALDIRVGKIIKVDEHPDADSLYVESIDVGEEEPRTIVSGLVQYIPKDALLDKLVVVLCNLKPRNMRGIKSNGMLLCASNDAHDQVEPLVPPESAAIGERVFFEADAASQAAPESPNKVQKKKIWEAVQPDLKTDADRQAGYKSMIMQTSAGSITSASLASAGIS</sequence>
<feature type="region of interest" description="Disordered" evidence="4">
    <location>
        <begin position="63"/>
        <end position="85"/>
    </location>
</feature>
<evidence type="ECO:0000256" key="1">
    <source>
        <dbReference type="ARBA" id="ARBA00022555"/>
    </source>
</evidence>
<dbReference type="Pfam" id="PF01588">
    <property type="entry name" value="tRNA_bind"/>
    <property type="match status" value="1"/>
</dbReference>
<evidence type="ECO:0000313" key="6">
    <source>
        <dbReference type="EMBL" id="KAK9840019.1"/>
    </source>
</evidence>
<reference evidence="6 7" key="1">
    <citation type="journal article" date="2024" name="Nat. Commun.">
        <title>Phylogenomics reveals the evolutionary origins of lichenization in chlorophyte algae.</title>
        <authorList>
            <person name="Puginier C."/>
            <person name="Libourel C."/>
            <person name="Otte J."/>
            <person name="Skaloud P."/>
            <person name="Haon M."/>
            <person name="Grisel S."/>
            <person name="Petersen M."/>
            <person name="Berrin J.G."/>
            <person name="Delaux P.M."/>
            <person name="Dal Grande F."/>
            <person name="Keller J."/>
        </authorList>
    </citation>
    <scope>NUCLEOTIDE SEQUENCE [LARGE SCALE GENOMIC DNA]</scope>
    <source>
        <strain evidence="6 7">SAG 2145</strain>
    </source>
</reference>